<dbReference type="Proteomes" id="UP000053555">
    <property type="component" value="Unassembled WGS sequence"/>
</dbReference>
<dbReference type="InterPro" id="IPR036426">
    <property type="entry name" value="Bulb-type_lectin_dom_sf"/>
</dbReference>
<dbReference type="SMART" id="SM00108">
    <property type="entry name" value="B_lectin"/>
    <property type="match status" value="1"/>
</dbReference>
<evidence type="ECO:0000313" key="6">
    <source>
        <dbReference type="EMBL" id="RZC16491.1"/>
    </source>
</evidence>
<dbReference type="PANTHER" id="PTHR32444:SF183">
    <property type="entry name" value="APPLE DOMAIN-CONTAINING PROTEIN"/>
    <property type="match status" value="1"/>
</dbReference>
<evidence type="ECO:0000256" key="3">
    <source>
        <dbReference type="ARBA" id="ARBA00023180"/>
    </source>
</evidence>
<dbReference type="Proteomes" id="UP000289340">
    <property type="component" value="Chromosome 4"/>
</dbReference>
<reference evidence="5" key="1">
    <citation type="submission" date="2014-07" db="EMBL/GenBank/DDBJ databases">
        <title>Identification of a novel salt tolerance gene in wild soybean by whole-genome sequencing.</title>
        <authorList>
            <person name="Lam H.-M."/>
            <person name="Qi X."/>
            <person name="Li M.-W."/>
            <person name="Liu X."/>
            <person name="Xie M."/>
            <person name="Ni M."/>
            <person name="Xu X."/>
        </authorList>
    </citation>
    <scope>NUCLEOTIDE SEQUENCE [LARGE SCALE GENOMIC DNA]</scope>
    <source>
        <tissue evidence="5">Root</tissue>
    </source>
</reference>
<dbReference type="InterPro" id="IPR001480">
    <property type="entry name" value="Bulb-type_lectin_dom"/>
</dbReference>
<dbReference type="PANTHER" id="PTHR32444">
    <property type="entry name" value="BULB-TYPE LECTIN DOMAIN-CONTAINING PROTEIN"/>
    <property type="match status" value="1"/>
</dbReference>
<keyword evidence="5" id="KW-0675">Receptor</keyword>
<dbReference type="Gene3D" id="2.90.10.10">
    <property type="entry name" value="Bulb-type lectin domain"/>
    <property type="match status" value="1"/>
</dbReference>
<name>A0A0B2SLQ5_GLYSO</name>
<dbReference type="Pfam" id="PF01453">
    <property type="entry name" value="B_lectin"/>
    <property type="match status" value="1"/>
</dbReference>
<sequence length="117" mass="12723">MLSVEGTITITPKKSIQGTKSLVSAAGTFEAGFFNFGNSQGQYFGIWYKNISPRTIVWVANRDAPVKNSTAFLTLTHQGNPVILDGSKGIVWFSNSSRIAEKPIMQLLDSGNLVVKD</sequence>
<proteinExistence type="predicted"/>
<dbReference type="PROSITE" id="PS50927">
    <property type="entry name" value="BULB_LECTIN"/>
    <property type="match status" value="1"/>
</dbReference>
<dbReference type="CDD" id="cd00028">
    <property type="entry name" value="B_lectin"/>
    <property type="match status" value="1"/>
</dbReference>
<dbReference type="FunFam" id="2.90.10.10:FF:000029">
    <property type="entry name" value="G-type lectin S-receptor-like serine/threonine-protein kinase"/>
    <property type="match status" value="1"/>
</dbReference>
<feature type="domain" description="Bulb-type lectin" evidence="4">
    <location>
        <begin position="7"/>
        <end position="117"/>
    </location>
</feature>
<accession>A0A0B2SLQ5</accession>
<organism evidence="5">
    <name type="scientific">Glycine soja</name>
    <name type="common">Wild soybean</name>
    <dbReference type="NCBI Taxonomy" id="3848"/>
    <lineage>
        <taxon>Eukaryota</taxon>
        <taxon>Viridiplantae</taxon>
        <taxon>Streptophyta</taxon>
        <taxon>Embryophyta</taxon>
        <taxon>Tracheophyta</taxon>
        <taxon>Spermatophyta</taxon>
        <taxon>Magnoliopsida</taxon>
        <taxon>eudicotyledons</taxon>
        <taxon>Gunneridae</taxon>
        <taxon>Pentapetalae</taxon>
        <taxon>rosids</taxon>
        <taxon>fabids</taxon>
        <taxon>Fabales</taxon>
        <taxon>Fabaceae</taxon>
        <taxon>Papilionoideae</taxon>
        <taxon>50 kb inversion clade</taxon>
        <taxon>NPAAA clade</taxon>
        <taxon>indigoferoid/millettioid clade</taxon>
        <taxon>Phaseoleae</taxon>
        <taxon>Glycine</taxon>
        <taxon>Glycine subgen. Soja</taxon>
    </lineage>
</organism>
<dbReference type="EMBL" id="QZWG01000004">
    <property type="protein sequence ID" value="RZC16491.1"/>
    <property type="molecule type" value="Genomic_DNA"/>
</dbReference>
<dbReference type="SUPFAM" id="SSF51110">
    <property type="entry name" value="alpha-D-mannose-specific plant lectins"/>
    <property type="match status" value="1"/>
</dbReference>
<gene>
    <name evidence="6" type="ORF">D0Y65_009670</name>
    <name evidence="5" type="ORF">glysoja_045467</name>
</gene>
<keyword evidence="1" id="KW-0732">Signal</keyword>
<evidence type="ECO:0000256" key="2">
    <source>
        <dbReference type="ARBA" id="ARBA00023157"/>
    </source>
</evidence>
<keyword evidence="5" id="KW-0430">Lectin</keyword>
<dbReference type="EMBL" id="KN642377">
    <property type="protein sequence ID" value="KHN45319.1"/>
    <property type="molecule type" value="Genomic_DNA"/>
</dbReference>
<keyword evidence="5" id="KW-0418">Kinase</keyword>
<dbReference type="GO" id="GO:0016301">
    <property type="term" value="F:kinase activity"/>
    <property type="evidence" value="ECO:0007669"/>
    <property type="project" value="UniProtKB-KW"/>
</dbReference>
<evidence type="ECO:0000256" key="1">
    <source>
        <dbReference type="ARBA" id="ARBA00022729"/>
    </source>
</evidence>
<dbReference type="GO" id="GO:0030246">
    <property type="term" value="F:carbohydrate binding"/>
    <property type="evidence" value="ECO:0007669"/>
    <property type="project" value="UniProtKB-KW"/>
</dbReference>
<dbReference type="AlphaFoldDB" id="A0A0B2SLQ5"/>
<keyword evidence="7" id="KW-1185">Reference proteome</keyword>
<keyword evidence="2" id="KW-1015">Disulfide bond</keyword>
<evidence type="ECO:0000313" key="7">
    <source>
        <dbReference type="Proteomes" id="UP000289340"/>
    </source>
</evidence>
<evidence type="ECO:0000313" key="5">
    <source>
        <dbReference type="EMBL" id="KHN45319.1"/>
    </source>
</evidence>
<evidence type="ECO:0000259" key="4">
    <source>
        <dbReference type="PROSITE" id="PS50927"/>
    </source>
</evidence>
<keyword evidence="5" id="KW-0808">Transferase</keyword>
<keyword evidence="3" id="KW-0325">Glycoprotein</keyword>
<protein>
    <submittedName>
        <fullName evidence="5">G-type lectin S-receptor-like serine/threonine-protein kinase</fullName>
    </submittedName>
</protein>
<reference evidence="6 7" key="2">
    <citation type="submission" date="2018-09" db="EMBL/GenBank/DDBJ databases">
        <title>A high-quality reference genome of wild soybean provides a powerful tool to mine soybean genomes.</title>
        <authorList>
            <person name="Xie M."/>
            <person name="Chung C.Y.L."/>
            <person name="Li M.-W."/>
            <person name="Wong F.-L."/>
            <person name="Chan T.-F."/>
            <person name="Lam H.-M."/>
        </authorList>
    </citation>
    <scope>NUCLEOTIDE SEQUENCE [LARGE SCALE GENOMIC DNA]</scope>
    <source>
        <strain evidence="7">cv. W05</strain>
        <tissue evidence="6">Hypocotyl of etiolated seedlings</tissue>
    </source>
</reference>